<proteinExistence type="predicted"/>
<dbReference type="EMBL" id="QLNT01000027">
    <property type="protein sequence ID" value="KAF3057842.1"/>
    <property type="molecule type" value="Genomic_DNA"/>
</dbReference>
<evidence type="ECO:0000256" key="1">
    <source>
        <dbReference type="SAM" id="MobiDB-lite"/>
    </source>
</evidence>
<reference evidence="2 3" key="1">
    <citation type="submission" date="2018-06" db="EMBL/GenBank/DDBJ databases">
        <title>Genome analysis of cellulolytic fungus Trichoderma lentiforme CFAM-422.</title>
        <authorList>
            <person name="Steindorff A.S."/>
            <person name="Formighieri E.F."/>
            <person name="Midorikawa G.E.O."/>
            <person name="Tamietti M.S."/>
            <person name="Ramos E.Z."/>
            <person name="Silva A.S."/>
            <person name="Bon E.P.S."/>
            <person name="Mendes T.D."/>
            <person name="Damaso M.C.T."/>
            <person name="Favaro L.C.L."/>
        </authorList>
    </citation>
    <scope>NUCLEOTIDE SEQUENCE [LARGE SCALE GENOMIC DNA]</scope>
    <source>
        <strain evidence="2 3">CFAM-422</strain>
    </source>
</reference>
<protein>
    <submittedName>
        <fullName evidence="2">Uncharacterized protein</fullName>
    </submittedName>
</protein>
<keyword evidence="3" id="KW-1185">Reference proteome</keyword>
<name>A0A9P5C915_9HYPO</name>
<feature type="region of interest" description="Disordered" evidence="1">
    <location>
        <begin position="1"/>
        <end position="24"/>
    </location>
</feature>
<dbReference type="Proteomes" id="UP000801864">
    <property type="component" value="Unassembled WGS sequence"/>
</dbReference>
<evidence type="ECO:0000313" key="2">
    <source>
        <dbReference type="EMBL" id="KAF3057842.1"/>
    </source>
</evidence>
<evidence type="ECO:0000313" key="3">
    <source>
        <dbReference type="Proteomes" id="UP000801864"/>
    </source>
</evidence>
<sequence length="666" mass="76678">MDKRFRIKRRSRTTPRGRPSPSTSGLVEFITARSTLWSKGPVKYHIKASPQCSICVRRISDKEIAMALFGENNVYKGQTQPFPFPPLGSAYRPSNEYLFCRMKRCSCDSSIEYTTVHFECYQMFLRVCDFGDLQQDYALPKLWISTTWRLPWKNAFFMPASETYIPTSPKSLELSGQLFGVTFLHRLPLELVLAIWRESKDSLFWRCMSIIRMVTEFETDTPELQIEPLDQVVSWRRNGKLECAPVSAMYPVTKVTIDQEGIKEVERLSCRPQYAGEVHSDLTFIVEEGASLHGIEAQLQDGRLRLQTTQIQPKYPYVWNTPAPPRFSLCNAQIPDVFETWRLQVVNTQKIVGITFFFLDDKLYDLYIHDSDESSANALYEQLSPDVQRGAFWIYLPIGTTDRILALGTRFISRSEYNILVRMEKAGDVVIGRNCFFSEDDYHHDGLSPEDWPSSRADQCLSGDGPVTLVYGEREQGYLEIPLFGTYCESGSWTLQEPFILEKPTPERFDRFGYFSRSPLGQIAEATVYYVPDTGGCRGILLRYKNGGCRAVGQCRVNVDPSETTAEPSLICVRKEVHRDSHGLIQEKTCVKFTHNTLDDELDKGWARYPLEGFIEFYFFFDHVLVEITTEFSEDVVRPIERPKESLFWMDMAYKHVIPSDEATED</sequence>
<organism evidence="2 3">
    <name type="scientific">Trichoderma lentiforme</name>
    <dbReference type="NCBI Taxonomy" id="1567552"/>
    <lineage>
        <taxon>Eukaryota</taxon>
        <taxon>Fungi</taxon>
        <taxon>Dikarya</taxon>
        <taxon>Ascomycota</taxon>
        <taxon>Pezizomycotina</taxon>
        <taxon>Sordariomycetes</taxon>
        <taxon>Hypocreomycetidae</taxon>
        <taxon>Hypocreales</taxon>
        <taxon>Hypocreaceae</taxon>
        <taxon>Trichoderma</taxon>
    </lineage>
</organism>
<comment type="caution">
    <text evidence="2">The sequence shown here is derived from an EMBL/GenBank/DDBJ whole genome shotgun (WGS) entry which is preliminary data.</text>
</comment>
<dbReference type="AlphaFoldDB" id="A0A9P5C915"/>
<accession>A0A9P5C915</accession>
<gene>
    <name evidence="2" type="ORF">CFAM422_011996</name>
</gene>
<feature type="compositionally biased region" description="Basic residues" evidence="1">
    <location>
        <begin position="1"/>
        <end position="15"/>
    </location>
</feature>